<dbReference type="PROSITE" id="PS51257">
    <property type="entry name" value="PROKAR_LIPOPROTEIN"/>
    <property type="match status" value="1"/>
</dbReference>
<dbReference type="InterPro" id="IPR050570">
    <property type="entry name" value="Cell_wall_metabolism_enzyme"/>
</dbReference>
<dbReference type="Gene3D" id="2.60.120.380">
    <property type="match status" value="1"/>
</dbReference>
<dbReference type="AlphaFoldDB" id="A0A1T5ASL4"/>
<reference evidence="3" key="1">
    <citation type="submission" date="2017-02" db="EMBL/GenBank/DDBJ databases">
        <authorList>
            <person name="Varghese N."/>
            <person name="Submissions S."/>
        </authorList>
    </citation>
    <scope>NUCLEOTIDE SEQUENCE [LARGE SCALE GENOMIC DNA]</scope>
    <source>
        <strain evidence="3">DSM 22385</strain>
    </source>
</reference>
<gene>
    <name evidence="2" type="ORF">SAMN05661099_0988</name>
</gene>
<dbReference type="InterPro" id="IPR016047">
    <property type="entry name" value="M23ase_b-sheet_dom"/>
</dbReference>
<evidence type="ECO:0000313" key="2">
    <source>
        <dbReference type="EMBL" id="SKB37810.1"/>
    </source>
</evidence>
<dbReference type="Gene3D" id="2.70.70.10">
    <property type="entry name" value="Glucose Permease (Domain IIA)"/>
    <property type="match status" value="1"/>
</dbReference>
<dbReference type="RefSeq" id="WP_079701510.1">
    <property type="nucleotide sequence ID" value="NZ_FUYR01000001.1"/>
</dbReference>
<dbReference type="SUPFAM" id="SSF51261">
    <property type="entry name" value="Duplicated hybrid motif"/>
    <property type="match status" value="1"/>
</dbReference>
<dbReference type="EMBL" id="FUYR01000001">
    <property type="protein sequence ID" value="SKB37810.1"/>
    <property type="molecule type" value="Genomic_DNA"/>
</dbReference>
<proteinExistence type="predicted"/>
<dbReference type="Proteomes" id="UP000189981">
    <property type="component" value="Unassembled WGS sequence"/>
</dbReference>
<evidence type="ECO:0000259" key="1">
    <source>
        <dbReference type="Pfam" id="PF01551"/>
    </source>
</evidence>
<sequence length="436" mass="47562">MIYHNIKKPILILVVFTAIFLFSCKSGPFNVLNSASPHERYKRSLSNSGIDKTTMGKTWMELSERVLDSPLNIKVPYLEKGYFPSEKVQAAAFAFNMQRGQKLHVKLTRKPVTGFMIFTDIWEKGDGVDRKLLGSTDTLGNVFQSEIERTGTYILRIQPELLAGGEYTLEITAGPSLAYPLKSYERNQIRSFWGDGRDDDSRKHEGVDIFASFRTPVIAVAEGTTRVNENNLGGKVVWLRPTGKDFTLYYAHLDEQSVSDGQSVRIGDTIGKMGNTGNAKTTPPHLHFGIYTGGGAVDPLPFINPVIDDAPQITSQLDNLNSLSRIAGNTALRGGQSSATLKSGTILRVVSASGSNYRIELPDGTSGFVASNKVGVISGSLRTLMLNAAQVDLFDKPDSSAAVKLSLRPGDNVKVLGTFGEFDFVSAGGTQGWIRR</sequence>
<evidence type="ECO:0000313" key="3">
    <source>
        <dbReference type="Proteomes" id="UP000189981"/>
    </source>
</evidence>
<keyword evidence="3" id="KW-1185">Reference proteome</keyword>
<protein>
    <submittedName>
        <fullName evidence="2">Peptidase family M23</fullName>
    </submittedName>
</protein>
<dbReference type="PANTHER" id="PTHR21666:SF268">
    <property type="entry name" value="PEPTIDASE M23 DOMAIN-CONTAINING PROTEIN"/>
    <property type="match status" value="1"/>
</dbReference>
<accession>A0A1T5ASL4</accession>
<dbReference type="PANTHER" id="PTHR21666">
    <property type="entry name" value="PEPTIDASE-RELATED"/>
    <property type="match status" value="1"/>
</dbReference>
<dbReference type="Pfam" id="PF01551">
    <property type="entry name" value="Peptidase_M23"/>
    <property type="match status" value="1"/>
</dbReference>
<dbReference type="Gene3D" id="2.30.30.40">
    <property type="entry name" value="SH3 Domains"/>
    <property type="match status" value="1"/>
</dbReference>
<dbReference type="GO" id="GO:0004222">
    <property type="term" value="F:metalloendopeptidase activity"/>
    <property type="evidence" value="ECO:0007669"/>
    <property type="project" value="TreeGrafter"/>
</dbReference>
<feature type="domain" description="M23ase beta-sheet core" evidence="1">
    <location>
        <begin position="203"/>
        <end position="299"/>
    </location>
</feature>
<dbReference type="CDD" id="cd12797">
    <property type="entry name" value="M23_peptidase"/>
    <property type="match status" value="1"/>
</dbReference>
<name>A0A1T5ASL4_9SPHI</name>
<dbReference type="OrthoDB" id="9810477at2"/>
<dbReference type="InterPro" id="IPR011055">
    <property type="entry name" value="Dup_hybrid_motif"/>
</dbReference>
<organism evidence="2 3">
    <name type="scientific">Daejeonella lutea</name>
    <dbReference type="NCBI Taxonomy" id="572036"/>
    <lineage>
        <taxon>Bacteria</taxon>
        <taxon>Pseudomonadati</taxon>
        <taxon>Bacteroidota</taxon>
        <taxon>Sphingobacteriia</taxon>
        <taxon>Sphingobacteriales</taxon>
        <taxon>Sphingobacteriaceae</taxon>
        <taxon>Daejeonella</taxon>
    </lineage>
</organism>
<dbReference type="STRING" id="572036.SAMN05661099_0988"/>